<dbReference type="GO" id="GO:0030145">
    <property type="term" value="F:manganese ion binding"/>
    <property type="evidence" value="ECO:0007669"/>
    <property type="project" value="InterPro"/>
</dbReference>
<dbReference type="RefSeq" id="WP_090125814.1">
    <property type="nucleotide sequence ID" value="NZ_FNNJ01000012.1"/>
</dbReference>
<dbReference type="EC" id="3.1.3.48" evidence="2"/>
<dbReference type="Gene3D" id="3.20.20.140">
    <property type="entry name" value="Metal-dependent hydrolases"/>
    <property type="match status" value="1"/>
</dbReference>
<dbReference type="EMBL" id="FNNJ01000012">
    <property type="protein sequence ID" value="SDX93426.1"/>
    <property type="molecule type" value="Genomic_DNA"/>
</dbReference>
<name>A0A1H3FQY5_9FLAO</name>
<evidence type="ECO:0000313" key="6">
    <source>
        <dbReference type="Proteomes" id="UP000199595"/>
    </source>
</evidence>
<keyword evidence="6" id="KW-1185">Reference proteome</keyword>
<gene>
    <name evidence="5" type="ORF">SAMN05444411_11231</name>
</gene>
<evidence type="ECO:0000256" key="4">
    <source>
        <dbReference type="ARBA" id="ARBA00051722"/>
    </source>
</evidence>
<reference evidence="5 6" key="1">
    <citation type="submission" date="2016-10" db="EMBL/GenBank/DDBJ databases">
        <authorList>
            <person name="de Groot N.N."/>
        </authorList>
    </citation>
    <scope>NUCLEOTIDE SEQUENCE [LARGE SCALE GENOMIC DNA]</scope>
    <source>
        <strain evidence="5 6">DSM 24956</strain>
    </source>
</reference>
<dbReference type="PIRSF" id="PIRSF016557">
    <property type="entry name" value="Caps_synth_CpsB"/>
    <property type="match status" value="1"/>
</dbReference>
<dbReference type="Proteomes" id="UP000199595">
    <property type="component" value="Unassembled WGS sequence"/>
</dbReference>
<sequence>MLSLFKRSRTALTASFPENFVDIHSHILPGIDDGAKTLEDSIKLIKKMHSYGISNFRATPHIMEDVWENTPEIIQQKLQEVKTAILKEQLTGITIKAAAEYMLDANFEKLLNEKKLLTLKDNYLLIEMSYLNPPVNLYDILFKIQVAGYQPILAHPERYNFLHSNFNEYHKLKNAGCLFQLNLLSLSNYYGKSVHHIAIQLLEQQLIDFVGTDTHHQRHLEQLEKINKKKVLRLVTPLLKNNSKLL</sequence>
<evidence type="ECO:0000256" key="1">
    <source>
        <dbReference type="ARBA" id="ARBA00005750"/>
    </source>
</evidence>
<dbReference type="PANTHER" id="PTHR39181:SF1">
    <property type="entry name" value="TYROSINE-PROTEIN PHOSPHATASE YWQE"/>
    <property type="match status" value="1"/>
</dbReference>
<dbReference type="InterPro" id="IPR016667">
    <property type="entry name" value="Caps_polysacc_synth_CpsB/CapC"/>
</dbReference>
<keyword evidence="3" id="KW-0378">Hydrolase</keyword>
<dbReference type="AlphaFoldDB" id="A0A1H3FQY5"/>
<dbReference type="STRING" id="762486.SAMN05444411_11231"/>
<accession>A0A1H3FQY5</accession>
<evidence type="ECO:0000256" key="3">
    <source>
        <dbReference type="ARBA" id="ARBA00022801"/>
    </source>
</evidence>
<comment type="similarity">
    <text evidence="1">Belongs to the metallo-dependent hydrolases superfamily. CpsB/CapC family.</text>
</comment>
<proteinExistence type="inferred from homology"/>
<dbReference type="PANTHER" id="PTHR39181">
    <property type="entry name" value="TYROSINE-PROTEIN PHOSPHATASE YWQE"/>
    <property type="match status" value="1"/>
</dbReference>
<evidence type="ECO:0000313" key="5">
    <source>
        <dbReference type="EMBL" id="SDX93426.1"/>
    </source>
</evidence>
<comment type="catalytic activity">
    <reaction evidence="4">
        <text>O-phospho-L-tyrosyl-[protein] + H2O = L-tyrosyl-[protein] + phosphate</text>
        <dbReference type="Rhea" id="RHEA:10684"/>
        <dbReference type="Rhea" id="RHEA-COMP:10136"/>
        <dbReference type="Rhea" id="RHEA-COMP:20101"/>
        <dbReference type="ChEBI" id="CHEBI:15377"/>
        <dbReference type="ChEBI" id="CHEBI:43474"/>
        <dbReference type="ChEBI" id="CHEBI:46858"/>
        <dbReference type="ChEBI" id="CHEBI:61978"/>
        <dbReference type="EC" id="3.1.3.48"/>
    </reaction>
</comment>
<dbReference type="OrthoDB" id="9788539at2"/>
<dbReference type="InterPro" id="IPR016195">
    <property type="entry name" value="Pol/histidinol_Pase-like"/>
</dbReference>
<dbReference type="SUPFAM" id="SSF89550">
    <property type="entry name" value="PHP domain-like"/>
    <property type="match status" value="1"/>
</dbReference>
<protein>
    <recommendedName>
        <fullName evidence="2">protein-tyrosine-phosphatase</fullName>
        <ecNumber evidence="2">3.1.3.48</ecNumber>
    </recommendedName>
</protein>
<dbReference type="Pfam" id="PF19567">
    <property type="entry name" value="CpsB_CapC"/>
    <property type="match status" value="1"/>
</dbReference>
<organism evidence="5 6">
    <name type="scientific">Lutibacter oricola</name>
    <dbReference type="NCBI Taxonomy" id="762486"/>
    <lineage>
        <taxon>Bacteria</taxon>
        <taxon>Pseudomonadati</taxon>
        <taxon>Bacteroidota</taxon>
        <taxon>Flavobacteriia</taxon>
        <taxon>Flavobacteriales</taxon>
        <taxon>Flavobacteriaceae</taxon>
        <taxon>Lutibacter</taxon>
    </lineage>
</organism>
<dbReference type="GO" id="GO:0004725">
    <property type="term" value="F:protein tyrosine phosphatase activity"/>
    <property type="evidence" value="ECO:0007669"/>
    <property type="project" value="UniProtKB-EC"/>
</dbReference>
<evidence type="ECO:0000256" key="2">
    <source>
        <dbReference type="ARBA" id="ARBA00013064"/>
    </source>
</evidence>